<evidence type="ECO:0000256" key="8">
    <source>
        <dbReference type="ARBA" id="ARBA00023136"/>
    </source>
</evidence>
<sequence length="303" mass="32489">MTDISTGAFERIRTGLPSSPGEARLAQAWRGWQLLRASPAALTGLAIILALLLVALFAPQLAPETPYGQALDRQLVPPSWDHPFGTDEFGRDVLSRVINGARYTLYIVVLVAVIAAPVGLLVGASSGYLGGWIDTLFMRITDIALAFPRLILALAFVTAFGPGLNNAIIAIALTGWPPYVRIARAEALTMRKSDYIAAVELMGASRLRIILVHVVPLCLPSLFVRMTLDMAGVILIAAGLGFLGLGAQPPAAEWGVMLSNGKEYLLSGWWVATFPGLAIFFVCMGFNLLGDGLRDILDPRHEA</sequence>
<evidence type="ECO:0000313" key="12">
    <source>
        <dbReference type="Proteomes" id="UP000612855"/>
    </source>
</evidence>
<evidence type="ECO:0000256" key="5">
    <source>
        <dbReference type="ARBA" id="ARBA00022856"/>
    </source>
</evidence>
<name>A0A917EJ99_9RHOB</name>
<feature type="transmembrane region" description="Helical" evidence="9">
    <location>
        <begin position="40"/>
        <end position="58"/>
    </location>
</feature>
<dbReference type="InterPro" id="IPR035906">
    <property type="entry name" value="MetI-like_sf"/>
</dbReference>
<dbReference type="InterPro" id="IPR000515">
    <property type="entry name" value="MetI-like"/>
</dbReference>
<feature type="transmembrane region" description="Helical" evidence="9">
    <location>
        <begin position="195"/>
        <end position="219"/>
    </location>
</feature>
<dbReference type="GO" id="GO:0005886">
    <property type="term" value="C:plasma membrane"/>
    <property type="evidence" value="ECO:0007669"/>
    <property type="project" value="UniProtKB-SubCell"/>
</dbReference>
<dbReference type="RefSeq" id="WP_188479650.1">
    <property type="nucleotide sequence ID" value="NZ_BMFJ01000004.1"/>
</dbReference>
<dbReference type="PROSITE" id="PS50928">
    <property type="entry name" value="ABC_TM1"/>
    <property type="match status" value="1"/>
</dbReference>
<keyword evidence="4 9" id="KW-0812">Transmembrane</keyword>
<evidence type="ECO:0000313" key="11">
    <source>
        <dbReference type="EMBL" id="GGE50217.1"/>
    </source>
</evidence>
<gene>
    <name evidence="11" type="primary">DppC</name>
    <name evidence="11" type="ORF">GCM10011360_41580</name>
</gene>
<keyword evidence="8 9" id="KW-0472">Membrane</keyword>
<keyword evidence="6" id="KW-0653">Protein transport</keyword>
<dbReference type="Pfam" id="PF12911">
    <property type="entry name" value="OppC_N"/>
    <property type="match status" value="1"/>
</dbReference>
<evidence type="ECO:0000256" key="7">
    <source>
        <dbReference type="ARBA" id="ARBA00022989"/>
    </source>
</evidence>
<dbReference type="PANTHER" id="PTHR43386:SF1">
    <property type="entry name" value="D,D-DIPEPTIDE TRANSPORT SYSTEM PERMEASE PROTEIN DDPC-RELATED"/>
    <property type="match status" value="1"/>
</dbReference>
<protein>
    <submittedName>
        <fullName evidence="11">Cytochrome c550</fullName>
    </submittedName>
</protein>
<dbReference type="Gene3D" id="1.10.3720.10">
    <property type="entry name" value="MetI-like"/>
    <property type="match status" value="1"/>
</dbReference>
<dbReference type="PANTHER" id="PTHR43386">
    <property type="entry name" value="OLIGOPEPTIDE TRANSPORT SYSTEM PERMEASE PROTEIN APPC"/>
    <property type="match status" value="1"/>
</dbReference>
<comment type="subcellular location">
    <subcellularLocation>
        <location evidence="1 9">Cell membrane</location>
        <topology evidence="1 9">Multi-pass membrane protein</topology>
    </subcellularLocation>
</comment>
<dbReference type="InterPro" id="IPR050366">
    <property type="entry name" value="BP-dependent_transpt_permease"/>
</dbReference>
<dbReference type="GO" id="GO:0015833">
    <property type="term" value="P:peptide transport"/>
    <property type="evidence" value="ECO:0007669"/>
    <property type="project" value="UniProtKB-KW"/>
</dbReference>
<keyword evidence="7 9" id="KW-1133">Transmembrane helix</keyword>
<keyword evidence="5" id="KW-0571">Peptide transport</keyword>
<keyword evidence="2 9" id="KW-0813">Transport</keyword>
<feature type="transmembrane region" description="Helical" evidence="9">
    <location>
        <begin position="150"/>
        <end position="175"/>
    </location>
</feature>
<feature type="domain" description="ABC transmembrane type-1" evidence="10">
    <location>
        <begin position="101"/>
        <end position="290"/>
    </location>
</feature>
<evidence type="ECO:0000256" key="3">
    <source>
        <dbReference type="ARBA" id="ARBA00022475"/>
    </source>
</evidence>
<keyword evidence="12" id="KW-1185">Reference proteome</keyword>
<comment type="similarity">
    <text evidence="9">Belongs to the binding-protein-dependent transport system permease family.</text>
</comment>
<dbReference type="Proteomes" id="UP000612855">
    <property type="component" value="Unassembled WGS sequence"/>
</dbReference>
<evidence type="ECO:0000256" key="2">
    <source>
        <dbReference type="ARBA" id="ARBA00022448"/>
    </source>
</evidence>
<dbReference type="Pfam" id="PF00528">
    <property type="entry name" value="BPD_transp_1"/>
    <property type="match status" value="1"/>
</dbReference>
<dbReference type="InterPro" id="IPR025966">
    <property type="entry name" value="OppC_N"/>
</dbReference>
<reference evidence="12" key="1">
    <citation type="journal article" date="2019" name="Int. J. Syst. Evol. Microbiol.">
        <title>The Global Catalogue of Microorganisms (GCM) 10K type strain sequencing project: providing services to taxonomists for standard genome sequencing and annotation.</title>
        <authorList>
            <consortium name="The Broad Institute Genomics Platform"/>
            <consortium name="The Broad Institute Genome Sequencing Center for Infectious Disease"/>
            <person name="Wu L."/>
            <person name="Ma J."/>
        </authorList>
    </citation>
    <scope>NUCLEOTIDE SEQUENCE [LARGE SCALE GENOMIC DNA]</scope>
    <source>
        <strain evidence="12">CGMCC 1.12664</strain>
    </source>
</reference>
<evidence type="ECO:0000256" key="1">
    <source>
        <dbReference type="ARBA" id="ARBA00004651"/>
    </source>
</evidence>
<feature type="transmembrane region" description="Helical" evidence="9">
    <location>
        <begin position="226"/>
        <end position="247"/>
    </location>
</feature>
<keyword evidence="3" id="KW-1003">Cell membrane</keyword>
<evidence type="ECO:0000256" key="4">
    <source>
        <dbReference type="ARBA" id="ARBA00022692"/>
    </source>
</evidence>
<dbReference type="GO" id="GO:0015031">
    <property type="term" value="P:protein transport"/>
    <property type="evidence" value="ECO:0007669"/>
    <property type="project" value="UniProtKB-KW"/>
</dbReference>
<organism evidence="11 12">
    <name type="scientific">Primorskyibacter flagellatus</name>
    <dbReference type="NCBI Taxonomy" id="1387277"/>
    <lineage>
        <taxon>Bacteria</taxon>
        <taxon>Pseudomonadati</taxon>
        <taxon>Pseudomonadota</taxon>
        <taxon>Alphaproteobacteria</taxon>
        <taxon>Rhodobacterales</taxon>
        <taxon>Roseobacteraceae</taxon>
        <taxon>Primorskyibacter</taxon>
    </lineage>
</organism>
<dbReference type="GO" id="GO:0055085">
    <property type="term" value="P:transmembrane transport"/>
    <property type="evidence" value="ECO:0007669"/>
    <property type="project" value="InterPro"/>
</dbReference>
<feature type="transmembrane region" description="Helical" evidence="9">
    <location>
        <begin position="267"/>
        <end position="290"/>
    </location>
</feature>
<dbReference type="SUPFAM" id="SSF161098">
    <property type="entry name" value="MetI-like"/>
    <property type="match status" value="1"/>
</dbReference>
<accession>A0A917EJ99</accession>
<evidence type="ECO:0000256" key="6">
    <source>
        <dbReference type="ARBA" id="ARBA00022927"/>
    </source>
</evidence>
<evidence type="ECO:0000259" key="10">
    <source>
        <dbReference type="PROSITE" id="PS50928"/>
    </source>
</evidence>
<proteinExistence type="inferred from homology"/>
<evidence type="ECO:0000256" key="9">
    <source>
        <dbReference type="RuleBase" id="RU363032"/>
    </source>
</evidence>
<comment type="caution">
    <text evidence="11">The sequence shown here is derived from an EMBL/GenBank/DDBJ whole genome shotgun (WGS) entry which is preliminary data.</text>
</comment>
<dbReference type="AlphaFoldDB" id="A0A917EJ99"/>
<dbReference type="EMBL" id="BMFJ01000004">
    <property type="protein sequence ID" value="GGE50217.1"/>
    <property type="molecule type" value="Genomic_DNA"/>
</dbReference>
<feature type="transmembrane region" description="Helical" evidence="9">
    <location>
        <begin position="103"/>
        <end position="129"/>
    </location>
</feature>
<dbReference type="CDD" id="cd06261">
    <property type="entry name" value="TM_PBP2"/>
    <property type="match status" value="1"/>
</dbReference>